<gene>
    <name evidence="2" type="ORF">LHJ74_24295</name>
    <name evidence="3" type="ORF">LHJ74_28130</name>
</gene>
<evidence type="ECO:0008006" key="5">
    <source>
        <dbReference type="Google" id="ProtNLM"/>
    </source>
</evidence>
<accession>A0ABT2JYL7</accession>
<feature type="compositionally biased region" description="Basic and acidic residues" evidence="1">
    <location>
        <begin position="20"/>
        <end position="32"/>
    </location>
</feature>
<feature type="region of interest" description="Disordered" evidence="1">
    <location>
        <begin position="9"/>
        <end position="50"/>
    </location>
</feature>
<dbReference type="EMBL" id="JAJAGO010000015">
    <property type="protein sequence ID" value="MCT2593728.1"/>
    <property type="molecule type" value="Genomic_DNA"/>
</dbReference>
<organism evidence="2 4">
    <name type="scientific">Streptomyces gossypii</name>
    <dbReference type="NCBI Taxonomy" id="2883101"/>
    <lineage>
        <taxon>Bacteria</taxon>
        <taxon>Bacillati</taxon>
        <taxon>Actinomycetota</taxon>
        <taxon>Actinomycetes</taxon>
        <taxon>Kitasatosporales</taxon>
        <taxon>Streptomycetaceae</taxon>
        <taxon>Streptomyces</taxon>
    </lineage>
</organism>
<evidence type="ECO:0000313" key="3">
    <source>
        <dbReference type="EMBL" id="MCT2593728.1"/>
    </source>
</evidence>
<name>A0ABT2JYL7_9ACTN</name>
<dbReference type="RefSeq" id="WP_260220346.1">
    <property type="nucleotide sequence ID" value="NZ_JAJAGO010000012.1"/>
</dbReference>
<proteinExistence type="predicted"/>
<dbReference type="Proteomes" id="UP001156389">
    <property type="component" value="Unassembled WGS sequence"/>
</dbReference>
<comment type="caution">
    <text evidence="2">The sequence shown here is derived from an EMBL/GenBank/DDBJ whole genome shotgun (WGS) entry which is preliminary data.</text>
</comment>
<dbReference type="EMBL" id="JAJAGO010000012">
    <property type="protein sequence ID" value="MCT2592995.1"/>
    <property type="molecule type" value="Genomic_DNA"/>
</dbReference>
<protein>
    <recommendedName>
        <fullName evidence="5">Lipoprotein</fullName>
    </recommendedName>
</protein>
<reference evidence="2 4" key="1">
    <citation type="submission" date="2021-10" db="EMBL/GenBank/DDBJ databases">
        <title>Streptomyces gossypii sp. nov., isolated from soil collected from cotton field.</title>
        <authorList>
            <person name="Ge X."/>
            <person name="Chen X."/>
            <person name="Liu W."/>
        </authorList>
    </citation>
    <scope>NUCLEOTIDE SEQUENCE [LARGE SCALE GENOMIC DNA]</scope>
    <source>
        <strain evidence="2 4">N2-109</strain>
    </source>
</reference>
<keyword evidence="4" id="KW-1185">Reference proteome</keyword>
<evidence type="ECO:0000313" key="4">
    <source>
        <dbReference type="Proteomes" id="UP001156389"/>
    </source>
</evidence>
<evidence type="ECO:0000256" key="1">
    <source>
        <dbReference type="SAM" id="MobiDB-lite"/>
    </source>
</evidence>
<evidence type="ECO:0000313" key="2">
    <source>
        <dbReference type="EMBL" id="MCT2592995.1"/>
    </source>
</evidence>
<sequence>MVAAALLLAGCSGGDDGDDEGGKKSGGKDRHATKSPAPEQARAPQEKLPSAYDAAKGWAVKNSEGLSSPVYAPHAKAVLFLKKAPGGASTQIVARDLKTGAERWTGNPVALPKSGQDSTVDGSTTLMVTSKGETDYAVVTFSGETGGDGANKSKETTQLTVFPANGSGNVEAARTIELPYSTERFAAQGTEGIVFSTASLNDEGKPQPTSVDVTTGKRTTYTKAQLAAPAKAKGCREERAIGRADCDEKAQLFGVSPQGPLATDVDKAFWLNDAWYSGTNAPSDAVTNPAGGSNVIVIHHDGSVVARWTASGDGTPKRWEIRDSESGKVRASVRCEEDISPLDESGPVISGGRYVSADTVVMDLKEDKGYCFEGNDDRKEVIVTTVDATHGTAYGTVRGEGSSSDDLPVEVDLAADQVTPLDPGTQLPSWTAEGVAAYTAEGDDVSWTPGVTAAFYPSK</sequence>